<dbReference type="InterPro" id="IPR029031">
    <property type="entry name" value="Gingipain_N_sf"/>
</dbReference>
<proteinExistence type="predicted"/>
<dbReference type="EMBL" id="LIZT01000015">
    <property type="protein sequence ID" value="KPJ50675.1"/>
    <property type="molecule type" value="Genomic_DNA"/>
</dbReference>
<name>A0A0S7WKS7_UNCT6</name>
<dbReference type="Proteomes" id="UP000051124">
    <property type="component" value="Unassembled WGS sequence"/>
</dbReference>
<protein>
    <recommendedName>
        <fullName evidence="3">Gingipain domain-containing protein</fullName>
    </recommendedName>
</protein>
<sequence>MTHEVEIIVSHKERLTRQYGAAVFSDLEGILHTLRQSIADSGMESHLLWIESVDPESVRTSILELTEEFSPRPTSVLLVGGDEVVPFFRLKNEVEDGDPYILSDSPYSSNGPDWLIPERAVGRVPGTRNAEYLLRILTSISEKHRAHRSRKKRGFGYSTSKWRAASKAVYTSIDLKEAIRLSPPVTKDNFRPRWLEKRAFLYFNLHGVRERSEWYGERTPSDPDSYPPFPVALLP</sequence>
<reference evidence="1 2" key="1">
    <citation type="journal article" date="2015" name="Microbiome">
        <title>Genomic resolution of linkages in carbon, nitrogen, and sulfur cycling among widespread estuary sediment bacteria.</title>
        <authorList>
            <person name="Baker B.J."/>
            <person name="Lazar C.S."/>
            <person name="Teske A.P."/>
            <person name="Dick G.J."/>
        </authorList>
    </citation>
    <scope>NUCLEOTIDE SEQUENCE [LARGE SCALE GENOMIC DNA]</scope>
    <source>
        <strain evidence="1">DG_26</strain>
    </source>
</reference>
<organism evidence="1 2">
    <name type="scientific">candidate division TA06 bacterium DG_26</name>
    <dbReference type="NCBI Taxonomy" id="1703771"/>
    <lineage>
        <taxon>Bacteria</taxon>
        <taxon>Bacteria division TA06</taxon>
    </lineage>
</organism>
<evidence type="ECO:0000313" key="2">
    <source>
        <dbReference type="Proteomes" id="UP000051124"/>
    </source>
</evidence>
<evidence type="ECO:0008006" key="3">
    <source>
        <dbReference type="Google" id="ProtNLM"/>
    </source>
</evidence>
<dbReference type="AlphaFoldDB" id="A0A0S7WKS7"/>
<evidence type="ECO:0000313" key="1">
    <source>
        <dbReference type="EMBL" id="KPJ50675.1"/>
    </source>
</evidence>
<accession>A0A0S7WKS7</accession>
<dbReference type="Gene3D" id="3.40.50.10390">
    <property type="entry name" value="Gingipain r, domain 1"/>
    <property type="match status" value="1"/>
</dbReference>
<gene>
    <name evidence="1" type="ORF">AMJ40_02260</name>
</gene>
<comment type="caution">
    <text evidence="1">The sequence shown here is derived from an EMBL/GenBank/DDBJ whole genome shotgun (WGS) entry which is preliminary data.</text>
</comment>
<feature type="non-terminal residue" evidence="1">
    <location>
        <position position="235"/>
    </location>
</feature>